<keyword evidence="1" id="KW-0732">Signal</keyword>
<dbReference type="OrthoDB" id="9804872at2"/>
<dbReference type="RefSeq" id="WP_075849191.1">
    <property type="nucleotide sequence ID" value="NZ_CP099374.1"/>
</dbReference>
<evidence type="ECO:0000259" key="2">
    <source>
        <dbReference type="SMART" id="SM00460"/>
    </source>
</evidence>
<sequence length="380" mass="41969">MQRRQFLKNSVLLSAAGLVGPAVISQTVRAAEPSVATIARRRFVLSQTYKLNPPKGSSGVVKLWIPLPVDTAFQQMTALAFSGNYKQAYVTTNNTYGAKTLFATWADSQGELLVNVDIDIETADWEPLKQDALKNWQAPEQIIYPLDVKPYLLPTAHTPVDGLVLETARKITGNEQDPLKKARLIYEWVSSHMERDNDVIGCGTGDVAEILKSGKLKGKCTDMSSVFVALARASGIPARELFGIRLGKANKLERYSKSAFGTADSAGVANVSGGQHCRAEFYLAGYGWLPCDPADVTKMRLAEKKTHQDADVQAVNAYLFGNWEMNWVGFNYGRDFELYPATEQGAMNNFGYPYAEVDGDPINFYDPKAFSYSYVATEQR</sequence>
<reference evidence="3" key="2">
    <citation type="submission" date="2020-09" db="EMBL/GenBank/DDBJ databases">
        <title>Characterization of IncC plasmids in Enterobacterales of food-producing animals originating from China.</title>
        <authorList>
            <person name="Zhang Y."/>
            <person name="Lei C.-W."/>
        </authorList>
    </citation>
    <scope>NUCLEOTIDE SEQUENCE</scope>
    <source>
        <strain evidence="3">CC1</strain>
    </source>
</reference>
<dbReference type="AlphaFoldDB" id="A0A1R0FPS7"/>
<feature type="chain" id="PRO_5040671901" evidence="1">
    <location>
        <begin position="31"/>
        <end position="380"/>
    </location>
</feature>
<dbReference type="EMBL" id="MTCP01000021">
    <property type="protein sequence ID" value="OLY66623.1"/>
    <property type="molecule type" value="Genomic_DNA"/>
</dbReference>
<name>A0A1R0FPS7_CITBR</name>
<dbReference type="Pfam" id="PF01841">
    <property type="entry name" value="Transglut_core"/>
    <property type="match status" value="1"/>
</dbReference>
<dbReference type="PANTHER" id="PTHR38339:SF1">
    <property type="entry name" value="TRANSGLUTAMINASE-LIKE DOMAIN-CONTAINING PROTEIN"/>
    <property type="match status" value="1"/>
</dbReference>
<dbReference type="Gene3D" id="3.10.620.30">
    <property type="match status" value="1"/>
</dbReference>
<dbReference type="InterPro" id="IPR002931">
    <property type="entry name" value="Transglutaminase-like"/>
</dbReference>
<dbReference type="SUPFAM" id="SSF54001">
    <property type="entry name" value="Cysteine proteinases"/>
    <property type="match status" value="1"/>
</dbReference>
<dbReference type="Proteomes" id="UP000605024">
    <property type="component" value="Unassembled WGS sequence"/>
</dbReference>
<feature type="signal peptide" evidence="1">
    <location>
        <begin position="1"/>
        <end position="30"/>
    </location>
</feature>
<reference evidence="4 5" key="1">
    <citation type="submission" date="2017-01" db="EMBL/GenBank/DDBJ databases">
        <title>First report of the plasmid-mediated mcr-1 gene in Citrobacter freudii.</title>
        <authorList>
            <person name="Liu J."/>
            <person name="Yang Y."/>
            <person name="Li Y."/>
            <person name="Liu D."/>
            <person name="Tuo H."/>
            <person name="Davis M."/>
            <person name="Zhang A."/>
        </authorList>
    </citation>
    <scope>NUCLEOTIDE SEQUENCE [LARGE SCALE GENOMIC DNA]</scope>
    <source>
        <strain evidence="4 5">SCC4</strain>
    </source>
</reference>
<protein>
    <submittedName>
        <fullName evidence="3">Transglutaminase domain-containing protein</fullName>
    </submittedName>
</protein>
<evidence type="ECO:0000313" key="4">
    <source>
        <dbReference type="EMBL" id="OLY66623.1"/>
    </source>
</evidence>
<comment type="caution">
    <text evidence="3">The sequence shown here is derived from an EMBL/GenBank/DDBJ whole genome shotgun (WGS) entry which is preliminary data.</text>
</comment>
<evidence type="ECO:0000313" key="3">
    <source>
        <dbReference type="EMBL" id="MBD3124967.1"/>
    </source>
</evidence>
<gene>
    <name evidence="4" type="ORF">BWD41_24575</name>
    <name evidence="3" type="ORF">ID160_20035</name>
</gene>
<dbReference type="InterPro" id="IPR038765">
    <property type="entry name" value="Papain-like_cys_pep_sf"/>
</dbReference>
<dbReference type="Proteomes" id="UP000185597">
    <property type="component" value="Unassembled WGS sequence"/>
</dbReference>
<dbReference type="PANTHER" id="PTHR38339">
    <property type="entry name" value="TRANSGLUTAMINASE DOMAIN PROTEIN"/>
    <property type="match status" value="1"/>
</dbReference>
<organism evidence="3 6">
    <name type="scientific">Citrobacter braakii</name>
    <dbReference type="NCBI Taxonomy" id="57706"/>
    <lineage>
        <taxon>Bacteria</taxon>
        <taxon>Pseudomonadati</taxon>
        <taxon>Pseudomonadota</taxon>
        <taxon>Gammaproteobacteria</taxon>
        <taxon>Enterobacterales</taxon>
        <taxon>Enterobacteriaceae</taxon>
        <taxon>Citrobacter</taxon>
        <taxon>Citrobacter freundii complex</taxon>
    </lineage>
</organism>
<evidence type="ECO:0000313" key="5">
    <source>
        <dbReference type="Proteomes" id="UP000185597"/>
    </source>
</evidence>
<proteinExistence type="predicted"/>
<dbReference type="EMBL" id="JACXSK010000015">
    <property type="protein sequence ID" value="MBD3124967.1"/>
    <property type="molecule type" value="Genomic_DNA"/>
</dbReference>
<accession>A0A1R0FPS7</accession>
<evidence type="ECO:0000256" key="1">
    <source>
        <dbReference type="SAM" id="SignalP"/>
    </source>
</evidence>
<dbReference type="SMART" id="SM00460">
    <property type="entry name" value="TGc"/>
    <property type="match status" value="1"/>
</dbReference>
<dbReference type="InterPro" id="IPR006311">
    <property type="entry name" value="TAT_signal"/>
</dbReference>
<feature type="domain" description="Transglutaminase-like" evidence="2">
    <location>
        <begin position="212"/>
        <end position="295"/>
    </location>
</feature>
<evidence type="ECO:0000313" key="6">
    <source>
        <dbReference type="Proteomes" id="UP000605024"/>
    </source>
</evidence>
<dbReference type="PROSITE" id="PS51318">
    <property type="entry name" value="TAT"/>
    <property type="match status" value="1"/>
</dbReference>